<name>A0ABU7ICM2_9SPHI</name>
<feature type="domain" description="Schlafen AlbA-2" evidence="1">
    <location>
        <begin position="14"/>
        <end position="150"/>
    </location>
</feature>
<evidence type="ECO:0000313" key="2">
    <source>
        <dbReference type="EMBL" id="MEE1947243.1"/>
    </source>
</evidence>
<accession>A0ABU7ICM2</accession>
<keyword evidence="2" id="KW-0067">ATP-binding</keyword>
<dbReference type="Proteomes" id="UP001336835">
    <property type="component" value="Unassembled WGS sequence"/>
</dbReference>
<reference evidence="2 3" key="1">
    <citation type="submission" date="2024-01" db="EMBL/GenBank/DDBJ databases">
        <title>Pedobacter sp. nov., isolated from fresh soil.</title>
        <authorList>
            <person name="Le N.T.T."/>
        </authorList>
    </citation>
    <scope>NUCLEOTIDE SEQUENCE [LARGE SCALE GENOMIC DNA]</scope>
    <source>
        <strain evidence="2 3">KR3-3</strain>
    </source>
</reference>
<dbReference type="GO" id="GO:0005524">
    <property type="term" value="F:ATP binding"/>
    <property type="evidence" value="ECO:0007669"/>
    <property type="project" value="UniProtKB-KW"/>
</dbReference>
<dbReference type="InterPro" id="IPR007421">
    <property type="entry name" value="Schlafen_AlbA_2_dom"/>
</dbReference>
<comment type="caution">
    <text evidence="2">The sequence shown here is derived from an EMBL/GenBank/DDBJ whole genome shotgun (WGS) entry which is preliminary data.</text>
</comment>
<dbReference type="Gene3D" id="3.30.950.30">
    <property type="entry name" value="Schlafen, AAA domain"/>
    <property type="match status" value="1"/>
</dbReference>
<proteinExistence type="predicted"/>
<sequence length="350" mass="41037">MKETVISLIENESENTKLDFKEEQYPIERGHIKKGEFLKDMCAFANLPGKEDKFIIIGVKEENGIAAGFKPIDKLHDQASYQQFLNQYIEPEIKFEYKELMHQGHRLAYFRLFGNDKAPYLFKQEYNDTQQRGNQYRPGTGFVRIGTSTRFLKRDDFEKIYAERTRIKDRSEDIDFDFKICWFTSPELRHAGHIKHLQIDISNASNASIDLDVEARIYNNRYLKARCAQDLEYKNYEESRSKSMWAFTADLDKMLPPFIYRDMNVEFNNRDAYSSYEITSPQKTEAALRVKQKGTVADIFNGQIALVFSRPAELKIELIVSSNDFPDGPKTFEYSFPEEEIQEFLDPMDL</sequence>
<evidence type="ECO:0000259" key="1">
    <source>
        <dbReference type="Pfam" id="PF04326"/>
    </source>
</evidence>
<dbReference type="Pfam" id="PF04326">
    <property type="entry name" value="SLFN_AlbA_2"/>
    <property type="match status" value="1"/>
</dbReference>
<dbReference type="RefSeq" id="WP_330109531.1">
    <property type="nucleotide sequence ID" value="NZ_JAZDQT010000004.1"/>
</dbReference>
<organism evidence="2 3">
    <name type="scientific">Pedobacter albus</name>
    <dbReference type="NCBI Taxonomy" id="3113905"/>
    <lineage>
        <taxon>Bacteria</taxon>
        <taxon>Pseudomonadati</taxon>
        <taxon>Bacteroidota</taxon>
        <taxon>Sphingobacteriia</taxon>
        <taxon>Sphingobacteriales</taxon>
        <taxon>Sphingobacteriaceae</taxon>
        <taxon>Pedobacter</taxon>
    </lineage>
</organism>
<dbReference type="InterPro" id="IPR038461">
    <property type="entry name" value="Schlafen_AlbA_2_dom_sf"/>
</dbReference>
<keyword evidence="3" id="KW-1185">Reference proteome</keyword>
<gene>
    <name evidence="2" type="ORF">VRU48_19105</name>
</gene>
<protein>
    <submittedName>
        <fullName evidence="2">ATP-binding protein</fullName>
    </submittedName>
</protein>
<dbReference type="EMBL" id="JAZDQT010000004">
    <property type="protein sequence ID" value="MEE1947243.1"/>
    <property type="molecule type" value="Genomic_DNA"/>
</dbReference>
<keyword evidence="2" id="KW-0547">Nucleotide-binding</keyword>
<evidence type="ECO:0000313" key="3">
    <source>
        <dbReference type="Proteomes" id="UP001336835"/>
    </source>
</evidence>